<protein>
    <submittedName>
        <fullName evidence="11">Membrane associated rhomboid family serine protease</fullName>
    </submittedName>
</protein>
<dbReference type="GO" id="GO:0006508">
    <property type="term" value="P:proteolysis"/>
    <property type="evidence" value="ECO:0007669"/>
    <property type="project" value="UniProtKB-KW"/>
</dbReference>
<gene>
    <name evidence="10" type="ORF">B0G92_3082</name>
    <name evidence="11" type="ORF">CLV50_2946</name>
</gene>
<dbReference type="PANTHER" id="PTHR43066:SF1">
    <property type="entry name" value="RHOMBOID PROTEIN 2"/>
    <property type="match status" value="1"/>
</dbReference>
<comment type="caution">
    <text evidence="11">The sequence shown here is derived from an EMBL/GenBank/DDBJ whole genome shotgun (WGS) entry which is preliminary data.</text>
</comment>
<feature type="transmembrane region" description="Helical" evidence="8">
    <location>
        <begin position="113"/>
        <end position="131"/>
    </location>
</feature>
<dbReference type="AlphaFoldDB" id="A0A497UGB4"/>
<name>A0A497UGB4_9FLAO</name>
<evidence type="ECO:0000256" key="2">
    <source>
        <dbReference type="ARBA" id="ARBA00009045"/>
    </source>
</evidence>
<keyword evidence="12" id="KW-1185">Reference proteome</keyword>
<keyword evidence="6 8" id="KW-1133">Transmembrane helix</keyword>
<dbReference type="Proteomes" id="UP000233767">
    <property type="component" value="Unassembled WGS sequence"/>
</dbReference>
<evidence type="ECO:0000256" key="1">
    <source>
        <dbReference type="ARBA" id="ARBA00004141"/>
    </source>
</evidence>
<evidence type="ECO:0000313" key="11">
    <source>
        <dbReference type="EMBL" id="RLJ23673.1"/>
    </source>
</evidence>
<evidence type="ECO:0000259" key="9">
    <source>
        <dbReference type="Pfam" id="PF01694"/>
    </source>
</evidence>
<evidence type="ECO:0000256" key="6">
    <source>
        <dbReference type="ARBA" id="ARBA00022989"/>
    </source>
</evidence>
<keyword evidence="7 8" id="KW-0472">Membrane</keyword>
<reference evidence="11 13" key="2">
    <citation type="submission" date="2018-10" db="EMBL/GenBank/DDBJ databases">
        <title>Genomic Encyclopedia of Archaeal and Bacterial Type Strains, Phase II (KMG-II): from individual species to whole genera.</title>
        <authorList>
            <person name="Goeker M."/>
        </authorList>
    </citation>
    <scope>NUCLEOTIDE SEQUENCE [LARGE SCALE GENOMIC DNA]</scope>
    <source>
        <strain evidence="11 13">DSM 21886</strain>
    </source>
</reference>
<dbReference type="Proteomes" id="UP000275027">
    <property type="component" value="Unassembled WGS sequence"/>
</dbReference>
<dbReference type="Gene3D" id="1.20.1540.10">
    <property type="entry name" value="Rhomboid-like"/>
    <property type="match status" value="1"/>
</dbReference>
<evidence type="ECO:0000313" key="12">
    <source>
        <dbReference type="Proteomes" id="UP000233767"/>
    </source>
</evidence>
<accession>A0A497UGB4</accession>
<dbReference type="InterPro" id="IPR035952">
    <property type="entry name" value="Rhomboid-like_sf"/>
</dbReference>
<proteinExistence type="inferred from homology"/>
<organism evidence="11 13">
    <name type="scientific">Flavobacterium lindanitolerans</name>
    <dbReference type="NCBI Taxonomy" id="428988"/>
    <lineage>
        <taxon>Bacteria</taxon>
        <taxon>Pseudomonadati</taxon>
        <taxon>Bacteroidota</taxon>
        <taxon>Flavobacteriia</taxon>
        <taxon>Flavobacteriales</taxon>
        <taxon>Flavobacteriaceae</taxon>
        <taxon>Flavobacterium</taxon>
    </lineage>
</organism>
<evidence type="ECO:0000256" key="4">
    <source>
        <dbReference type="ARBA" id="ARBA00022692"/>
    </source>
</evidence>
<evidence type="ECO:0000313" key="10">
    <source>
        <dbReference type="EMBL" id="PKW20370.1"/>
    </source>
</evidence>
<evidence type="ECO:0000256" key="5">
    <source>
        <dbReference type="ARBA" id="ARBA00022801"/>
    </source>
</evidence>
<feature type="transmembrane region" description="Helical" evidence="8">
    <location>
        <begin position="66"/>
        <end position="84"/>
    </location>
</feature>
<comment type="subcellular location">
    <subcellularLocation>
        <location evidence="1">Membrane</location>
        <topology evidence="1">Multi-pass membrane protein</topology>
    </subcellularLocation>
</comment>
<feature type="domain" description="Peptidase S54 rhomboid" evidence="9">
    <location>
        <begin position="53"/>
        <end position="183"/>
    </location>
</feature>
<dbReference type="Pfam" id="PF01694">
    <property type="entry name" value="Rhomboid"/>
    <property type="match status" value="1"/>
</dbReference>
<dbReference type="EMBL" id="PJND01000010">
    <property type="protein sequence ID" value="PKW20370.1"/>
    <property type="molecule type" value="Genomic_DNA"/>
</dbReference>
<dbReference type="PANTHER" id="PTHR43066">
    <property type="entry name" value="RHOMBOID-RELATED PROTEIN"/>
    <property type="match status" value="1"/>
</dbReference>
<dbReference type="SUPFAM" id="SSF144091">
    <property type="entry name" value="Rhomboid-like"/>
    <property type="match status" value="1"/>
</dbReference>
<evidence type="ECO:0000256" key="3">
    <source>
        <dbReference type="ARBA" id="ARBA00022670"/>
    </source>
</evidence>
<dbReference type="EMBL" id="RCCB01000014">
    <property type="protein sequence ID" value="RLJ23673.1"/>
    <property type="molecule type" value="Genomic_DNA"/>
</dbReference>
<sequence length="266" mass="30932">MDDKNLRFSPSVLAWPLFSVVLLWIIFWAEVRFKLNLTEFGIYPRTFSGLRGVLFSPFLHGDIQHLYNNSIPLFLLIAAMRFFYRNQTLAVLGYGILLSGFLTWVIGRESYHIGASGLIYVLVSFIFFKGIQTRYYRLVALSLTIILLYGGMVWYIFPNVQQGISWEGHLSGLITGYVFSLVIKTPEYQKPIVYDWERPDFNPEEDMFMRHFDENGNFQNLPKPDVDDETGNEDFFRSNYNVFYTIVRDNSEGNPENNEDGAEENT</sequence>
<reference evidence="10 12" key="1">
    <citation type="submission" date="2017-12" db="EMBL/GenBank/DDBJ databases">
        <title>Genomic Encyclopedia of Type Strains, Phase III (KMG-III): the genomes of soil and plant-associated and newly described type strains.</title>
        <authorList>
            <person name="Whitman W."/>
        </authorList>
    </citation>
    <scope>NUCLEOTIDE SEQUENCE [LARGE SCALE GENOMIC DNA]</scope>
    <source>
        <strain evidence="10 12">IP-10</strain>
    </source>
</reference>
<dbReference type="GO" id="GO:0016020">
    <property type="term" value="C:membrane"/>
    <property type="evidence" value="ECO:0007669"/>
    <property type="project" value="UniProtKB-SubCell"/>
</dbReference>
<dbReference type="GO" id="GO:0004252">
    <property type="term" value="F:serine-type endopeptidase activity"/>
    <property type="evidence" value="ECO:0007669"/>
    <property type="project" value="InterPro"/>
</dbReference>
<feature type="transmembrane region" description="Helical" evidence="8">
    <location>
        <begin position="138"/>
        <end position="157"/>
    </location>
</feature>
<evidence type="ECO:0000256" key="8">
    <source>
        <dbReference type="SAM" id="Phobius"/>
    </source>
</evidence>
<dbReference type="InterPro" id="IPR022764">
    <property type="entry name" value="Peptidase_S54_rhomboid_dom"/>
</dbReference>
<dbReference type="RefSeq" id="WP_101472905.1">
    <property type="nucleotide sequence ID" value="NZ_PJND01000010.1"/>
</dbReference>
<comment type="similarity">
    <text evidence="2">Belongs to the peptidase S54 family.</text>
</comment>
<feature type="transmembrane region" description="Helical" evidence="8">
    <location>
        <begin position="89"/>
        <end position="107"/>
    </location>
</feature>
<keyword evidence="5" id="KW-0378">Hydrolase</keyword>
<feature type="transmembrane region" description="Helical" evidence="8">
    <location>
        <begin position="12"/>
        <end position="29"/>
    </location>
</feature>
<keyword evidence="4 8" id="KW-0812">Transmembrane</keyword>
<evidence type="ECO:0000256" key="7">
    <source>
        <dbReference type="ARBA" id="ARBA00023136"/>
    </source>
</evidence>
<evidence type="ECO:0000313" key="13">
    <source>
        <dbReference type="Proteomes" id="UP000275027"/>
    </source>
</evidence>
<keyword evidence="3 11" id="KW-0645">Protease</keyword>